<dbReference type="PROSITE" id="PS51273">
    <property type="entry name" value="GATASE_TYPE_1"/>
    <property type="match status" value="1"/>
</dbReference>
<accession>A0ABT8MAS3</accession>
<dbReference type="PANTHER" id="PTHR42695:SF5">
    <property type="entry name" value="GLUTAMINE AMIDOTRANSFERASE YLR126C-RELATED"/>
    <property type="match status" value="1"/>
</dbReference>
<evidence type="ECO:0000313" key="3">
    <source>
        <dbReference type="Proteomes" id="UP001168338"/>
    </source>
</evidence>
<gene>
    <name evidence="2" type="ORF">FGU65_09030</name>
</gene>
<proteinExistence type="predicted"/>
<feature type="domain" description="Glutamine amidotransferase" evidence="1">
    <location>
        <begin position="27"/>
        <end position="182"/>
    </location>
</feature>
<protein>
    <submittedName>
        <fullName evidence="2">Type 1 glutamine amidotransferase</fullName>
    </submittedName>
</protein>
<dbReference type="InterPro" id="IPR044992">
    <property type="entry name" value="ChyE-like"/>
</dbReference>
<reference evidence="2" key="1">
    <citation type="submission" date="2019-05" db="EMBL/GenBank/DDBJ databases">
        <title>Methanoculleus sp. FWC-SCC1, a methanogenic archaeon isolated from deep marine cold seep.</title>
        <authorList>
            <person name="Chen Y.-W."/>
            <person name="Chen S.-C."/>
            <person name="Teng N.-H."/>
            <person name="Lai M.-C."/>
        </authorList>
    </citation>
    <scope>NUCLEOTIDE SEQUENCE</scope>
    <source>
        <strain evidence="2">FWC-SCC1</strain>
    </source>
</reference>
<keyword evidence="3" id="KW-1185">Reference proteome</keyword>
<dbReference type="InterPro" id="IPR029062">
    <property type="entry name" value="Class_I_gatase-like"/>
</dbReference>
<dbReference type="EMBL" id="VCYH01000005">
    <property type="protein sequence ID" value="MDN7025028.1"/>
    <property type="molecule type" value="Genomic_DNA"/>
</dbReference>
<evidence type="ECO:0000259" key="1">
    <source>
        <dbReference type="Pfam" id="PF00117"/>
    </source>
</evidence>
<dbReference type="PANTHER" id="PTHR42695">
    <property type="entry name" value="GLUTAMINE AMIDOTRANSFERASE YLR126C-RELATED"/>
    <property type="match status" value="1"/>
</dbReference>
<comment type="caution">
    <text evidence="2">The sequence shown here is derived from an EMBL/GenBank/DDBJ whole genome shotgun (WGS) entry which is preliminary data.</text>
</comment>
<keyword evidence="2" id="KW-0315">Glutamine amidotransferase</keyword>
<name>A0ABT8MAS3_9EURY</name>
<dbReference type="Pfam" id="PF00117">
    <property type="entry name" value="GATase"/>
    <property type="match status" value="1"/>
</dbReference>
<evidence type="ECO:0000313" key="2">
    <source>
        <dbReference type="EMBL" id="MDN7025028.1"/>
    </source>
</evidence>
<dbReference type="CDD" id="cd01741">
    <property type="entry name" value="GATase1_1"/>
    <property type="match status" value="1"/>
</dbReference>
<dbReference type="Proteomes" id="UP001168338">
    <property type="component" value="Unassembled WGS sequence"/>
</dbReference>
<dbReference type="InterPro" id="IPR017926">
    <property type="entry name" value="GATASE"/>
</dbReference>
<sequence length="226" mass="25280">MLIIAGERYMITLFQHGEAEPPGFLEQILREQNLEYQIVRLYEGEVLPPVDRSPLIFLGGRMSVNDEADYPFLKGEKELIRRSIRSGAPVLGICLGAQLIASALGKAVYPGTPEKGWCGIDLIRSDLLPGCPDRAVVFHWHNETFDLPVGADLFAWGTQVPNQIFSYKSALAVQFHMEATPGIIADWTEELPQDERDRIRAETSRHLRGSEELCRRLLDHVLSGGA</sequence>
<dbReference type="Gene3D" id="3.40.50.880">
    <property type="match status" value="1"/>
</dbReference>
<dbReference type="SUPFAM" id="SSF52317">
    <property type="entry name" value="Class I glutamine amidotransferase-like"/>
    <property type="match status" value="1"/>
</dbReference>
<organism evidence="2 3">
    <name type="scientific">Methanoculleus frigidifontis</name>
    <dbReference type="NCBI Taxonomy" id="2584085"/>
    <lineage>
        <taxon>Archaea</taxon>
        <taxon>Methanobacteriati</taxon>
        <taxon>Methanobacteriota</taxon>
        <taxon>Stenosarchaea group</taxon>
        <taxon>Methanomicrobia</taxon>
        <taxon>Methanomicrobiales</taxon>
        <taxon>Methanomicrobiaceae</taxon>
        <taxon>Methanoculleus</taxon>
    </lineage>
</organism>